<proteinExistence type="predicted"/>
<evidence type="ECO:0000313" key="2">
    <source>
        <dbReference type="Proteomes" id="UP000294309"/>
    </source>
</evidence>
<name>A0A4P7AJN9_9MOLU</name>
<protein>
    <submittedName>
        <fullName evidence="1">Uncharacterized protein</fullName>
    </submittedName>
</protein>
<keyword evidence="2" id="KW-1185">Reference proteome</keyword>
<evidence type="ECO:0000313" key="1">
    <source>
        <dbReference type="EMBL" id="QBQ08028.1"/>
    </source>
</evidence>
<dbReference type="GO" id="GO:0016020">
    <property type="term" value="C:membrane"/>
    <property type="evidence" value="ECO:0007669"/>
    <property type="project" value="InterPro"/>
</dbReference>
<dbReference type="RefSeq" id="WP_134297943.1">
    <property type="nucleotide sequence ID" value="NZ_CP038013.1"/>
</dbReference>
<dbReference type="Proteomes" id="UP000294309">
    <property type="component" value="Chromosome"/>
</dbReference>
<dbReference type="EMBL" id="CP038013">
    <property type="protein sequence ID" value="QBQ08028.1"/>
    <property type="molecule type" value="Genomic_DNA"/>
</dbReference>
<sequence>MDLILVENTDVEFFDYEAPSLKNDGSISIKSLVSSKKVKGERLFFLSKSYIGKINLDEMPNKILFHHENTYESAEQKATLEIREYLNNMNYSLNELFKFSDYEMAQKIKVGHIKAESVGYGNTFGKVDLEIVFNHIKDEWIDLYAFDKKLIDVNNNDEKPVVEAALKTIKGEKSDLVLQENIDYTYKFYQATKDKSGTVIITSLSNSKKIKSKAVFSNTFYDKRINLSSLENRDIKPEQNNLE</sequence>
<organism evidence="1 2">
    <name type="scientific">Spiroplasma gladiatoris</name>
    <dbReference type="NCBI Taxonomy" id="2143"/>
    <lineage>
        <taxon>Bacteria</taxon>
        <taxon>Bacillati</taxon>
        <taxon>Mycoplasmatota</taxon>
        <taxon>Mollicutes</taxon>
        <taxon>Entomoplasmatales</taxon>
        <taxon>Spiroplasmataceae</taxon>
        <taxon>Spiroplasma</taxon>
    </lineage>
</organism>
<dbReference type="AlphaFoldDB" id="A0A4P7AJN9"/>
<accession>A0A4P7AJN9</accession>
<reference evidence="1 2" key="1">
    <citation type="submission" date="2019-03" db="EMBL/GenBank/DDBJ databases">
        <title>Complete genome sequence of Spiroplasma gladiatoris TG-1 (DSM 22552).</title>
        <authorList>
            <person name="Lin Y.-C."/>
            <person name="Chou L."/>
            <person name="Kuo C.-H."/>
        </authorList>
    </citation>
    <scope>NUCLEOTIDE SEQUENCE [LARGE SCALE GENOMIC DNA]</scope>
    <source>
        <strain evidence="1 2">TG-1</strain>
    </source>
</reference>
<dbReference type="KEGG" id="sgq:SGLAD_v1c08290"/>
<dbReference type="InterPro" id="IPR007880">
    <property type="entry name" value="Spiralin"/>
</dbReference>
<gene>
    <name evidence="1" type="ORF">SGLAD_v1c08290</name>
</gene>
<dbReference type="Pfam" id="PF05215">
    <property type="entry name" value="Spiralin"/>
    <property type="match status" value="2"/>
</dbReference>